<evidence type="ECO:0000313" key="2">
    <source>
        <dbReference type="Proteomes" id="UP001241537"/>
    </source>
</evidence>
<keyword evidence="1" id="KW-0240">DNA-directed RNA polymerase</keyword>
<dbReference type="EMBL" id="JAUSTO010000019">
    <property type="protein sequence ID" value="MDQ0153420.1"/>
    <property type="molecule type" value="Genomic_DNA"/>
</dbReference>
<sequence length="36" mass="4132">MNEMNVSEALVKAILEILEKCKTLEEAKESIRNLLK</sequence>
<reference evidence="1" key="1">
    <citation type="submission" date="2023-07" db="EMBL/GenBank/DDBJ databases">
        <title>Genomic Encyclopedia of Type Strains, Phase IV (KMG-IV): sequencing the most valuable type-strain genomes for metagenomic binning, comparative biology and taxonomic classification.</title>
        <authorList>
            <person name="Goeker M."/>
        </authorList>
    </citation>
    <scope>NUCLEOTIDE SEQUENCE</scope>
    <source>
        <strain evidence="1">DSM 19659</strain>
    </source>
</reference>
<dbReference type="AlphaFoldDB" id="A0AAE3VC14"/>
<organism evidence="1 2">
    <name type="scientific">Moryella indoligenes</name>
    <dbReference type="NCBI Taxonomy" id="371674"/>
    <lineage>
        <taxon>Bacteria</taxon>
        <taxon>Bacillati</taxon>
        <taxon>Bacillota</taxon>
        <taxon>Clostridia</taxon>
        <taxon>Lachnospirales</taxon>
        <taxon>Lachnospiraceae</taxon>
        <taxon>Moryella</taxon>
    </lineage>
</organism>
<comment type="caution">
    <text evidence="1">The sequence shown here is derived from an EMBL/GenBank/DDBJ whole genome shotgun (WGS) entry which is preliminary data.</text>
</comment>
<accession>A0AAE3VC14</accession>
<dbReference type="Proteomes" id="UP001241537">
    <property type="component" value="Unassembled WGS sequence"/>
</dbReference>
<keyword evidence="2" id="KW-1185">Reference proteome</keyword>
<proteinExistence type="predicted"/>
<dbReference type="RefSeq" id="WP_307255374.1">
    <property type="nucleotide sequence ID" value="NZ_JAUSTO010000019.1"/>
</dbReference>
<gene>
    <name evidence="1" type="ORF">J2S20_002140</name>
</gene>
<evidence type="ECO:0000313" key="1">
    <source>
        <dbReference type="EMBL" id="MDQ0153420.1"/>
    </source>
</evidence>
<protein>
    <submittedName>
        <fullName evidence="1">DNA-directed RNA polymerase subunit L</fullName>
    </submittedName>
</protein>
<keyword evidence="1" id="KW-0804">Transcription</keyword>
<name>A0AAE3VC14_9FIRM</name>
<dbReference type="GO" id="GO:0000428">
    <property type="term" value="C:DNA-directed RNA polymerase complex"/>
    <property type="evidence" value="ECO:0007669"/>
    <property type="project" value="UniProtKB-KW"/>
</dbReference>